<feature type="transmembrane region" description="Helical" evidence="6">
    <location>
        <begin position="329"/>
        <end position="351"/>
    </location>
</feature>
<dbReference type="PANTHER" id="PTHR10131:SF157">
    <property type="entry name" value="RECEPTOR-ASSOCIATED FACTOR, PUTATIVE-RELATED"/>
    <property type="match status" value="1"/>
</dbReference>
<gene>
    <name evidence="9" type="ORF">AB1Y20_020083</name>
</gene>
<dbReference type="AlphaFoldDB" id="A0AB34JTK8"/>
<keyword evidence="6" id="KW-0812">Transmembrane</keyword>
<evidence type="ECO:0008006" key="11">
    <source>
        <dbReference type="Google" id="ProtNLM"/>
    </source>
</evidence>
<organism evidence="9 10">
    <name type="scientific">Prymnesium parvum</name>
    <name type="common">Toxic golden alga</name>
    <dbReference type="NCBI Taxonomy" id="97485"/>
    <lineage>
        <taxon>Eukaryota</taxon>
        <taxon>Haptista</taxon>
        <taxon>Haptophyta</taxon>
        <taxon>Prymnesiophyceae</taxon>
        <taxon>Prymnesiales</taxon>
        <taxon>Prymnesiaceae</taxon>
        <taxon>Prymnesium</taxon>
    </lineage>
</organism>
<feature type="transmembrane region" description="Helical" evidence="6">
    <location>
        <begin position="873"/>
        <end position="891"/>
    </location>
</feature>
<dbReference type="PANTHER" id="PTHR10131">
    <property type="entry name" value="TNF RECEPTOR ASSOCIATED FACTOR"/>
    <property type="match status" value="1"/>
</dbReference>
<dbReference type="InterPro" id="IPR001841">
    <property type="entry name" value="Znf_RING"/>
</dbReference>
<proteinExistence type="predicted"/>
<dbReference type="SMART" id="SM00184">
    <property type="entry name" value="RING"/>
    <property type="match status" value="1"/>
</dbReference>
<dbReference type="GO" id="GO:0008270">
    <property type="term" value="F:zinc ion binding"/>
    <property type="evidence" value="ECO:0007669"/>
    <property type="project" value="UniProtKB-KW"/>
</dbReference>
<keyword evidence="6" id="KW-0472">Membrane</keyword>
<evidence type="ECO:0000256" key="2">
    <source>
        <dbReference type="ARBA" id="ARBA00022771"/>
    </source>
</evidence>
<dbReference type="SUPFAM" id="SSF57850">
    <property type="entry name" value="RING/U-box"/>
    <property type="match status" value="1"/>
</dbReference>
<dbReference type="InterPro" id="IPR013083">
    <property type="entry name" value="Znf_RING/FYVE/PHD"/>
</dbReference>
<dbReference type="PROSITE" id="PS50089">
    <property type="entry name" value="ZF_RING_2"/>
    <property type="match status" value="1"/>
</dbReference>
<reference evidence="9 10" key="1">
    <citation type="journal article" date="2024" name="Science">
        <title>Giant polyketide synthase enzymes in the biosynthesis of giant marine polyether toxins.</title>
        <authorList>
            <person name="Fallon T.R."/>
            <person name="Shende V.V."/>
            <person name="Wierzbicki I.H."/>
            <person name="Pendleton A.L."/>
            <person name="Watervoot N.F."/>
            <person name="Auber R.P."/>
            <person name="Gonzalez D.J."/>
            <person name="Wisecaver J.H."/>
            <person name="Moore B.S."/>
        </authorList>
    </citation>
    <scope>NUCLEOTIDE SEQUENCE [LARGE SCALE GENOMIC DNA]</scope>
    <source>
        <strain evidence="9 10">12B1</strain>
    </source>
</reference>
<keyword evidence="6" id="KW-1133">Transmembrane helix</keyword>
<feature type="region of interest" description="Disordered" evidence="5">
    <location>
        <begin position="1"/>
        <end position="28"/>
    </location>
</feature>
<keyword evidence="10" id="KW-1185">Reference proteome</keyword>
<feature type="zinc finger region" description="TRAF-type" evidence="4">
    <location>
        <begin position="136"/>
        <end position="193"/>
    </location>
</feature>
<evidence type="ECO:0000259" key="7">
    <source>
        <dbReference type="PROSITE" id="PS50089"/>
    </source>
</evidence>
<dbReference type="CDD" id="cd16449">
    <property type="entry name" value="RING-HC"/>
    <property type="match status" value="1"/>
</dbReference>
<accession>A0AB34JTK8</accession>
<keyword evidence="3 4" id="KW-0862">Zinc</keyword>
<dbReference type="EMBL" id="JBGBPQ010000004">
    <property type="protein sequence ID" value="KAL1525216.1"/>
    <property type="molecule type" value="Genomic_DNA"/>
</dbReference>
<evidence type="ECO:0000256" key="6">
    <source>
        <dbReference type="SAM" id="Phobius"/>
    </source>
</evidence>
<keyword evidence="2 4" id="KW-0863">Zinc-finger</keyword>
<feature type="transmembrane region" description="Helical" evidence="6">
    <location>
        <begin position="400"/>
        <end position="431"/>
    </location>
</feature>
<name>A0AB34JTK8_PRYPA</name>
<feature type="transmembrane region" description="Helical" evidence="6">
    <location>
        <begin position="230"/>
        <end position="251"/>
    </location>
</feature>
<evidence type="ECO:0000313" key="9">
    <source>
        <dbReference type="EMBL" id="KAL1525216.1"/>
    </source>
</evidence>
<dbReference type="InterPro" id="IPR001293">
    <property type="entry name" value="Znf_TRAF"/>
</dbReference>
<feature type="transmembrane region" description="Helical" evidence="6">
    <location>
        <begin position="669"/>
        <end position="689"/>
    </location>
</feature>
<dbReference type="GO" id="GO:0043122">
    <property type="term" value="P:regulation of canonical NF-kappaB signal transduction"/>
    <property type="evidence" value="ECO:0007669"/>
    <property type="project" value="TreeGrafter"/>
</dbReference>
<dbReference type="PROSITE" id="PS00518">
    <property type="entry name" value="ZF_RING_1"/>
    <property type="match status" value="1"/>
</dbReference>
<dbReference type="Proteomes" id="UP001515480">
    <property type="component" value="Unassembled WGS sequence"/>
</dbReference>
<feature type="transmembrane region" description="Helical" evidence="6">
    <location>
        <begin position="495"/>
        <end position="518"/>
    </location>
</feature>
<protein>
    <recommendedName>
        <fullName evidence="11">RING-type E3 ubiquitin transferase</fullName>
    </recommendedName>
</protein>
<dbReference type="InterPro" id="IPR017907">
    <property type="entry name" value="Znf_RING_CS"/>
</dbReference>
<feature type="transmembrane region" description="Helical" evidence="6">
    <location>
        <begin position="286"/>
        <end position="309"/>
    </location>
</feature>
<feature type="transmembrane region" description="Helical" evidence="6">
    <location>
        <begin position="437"/>
        <end position="456"/>
    </location>
</feature>
<dbReference type="PROSITE" id="PS50145">
    <property type="entry name" value="ZF_TRAF"/>
    <property type="match status" value="1"/>
</dbReference>
<dbReference type="Pfam" id="PF00097">
    <property type="entry name" value="zf-C3HC4"/>
    <property type="match status" value="1"/>
</dbReference>
<feature type="transmembrane region" description="Helical" evidence="6">
    <location>
        <begin position="789"/>
        <end position="809"/>
    </location>
</feature>
<evidence type="ECO:0000313" key="10">
    <source>
        <dbReference type="Proteomes" id="UP001515480"/>
    </source>
</evidence>
<keyword evidence="1 4" id="KW-0479">Metal-binding</keyword>
<dbReference type="SUPFAM" id="SSF49599">
    <property type="entry name" value="TRAF domain-like"/>
    <property type="match status" value="1"/>
</dbReference>
<dbReference type="InterPro" id="IPR018957">
    <property type="entry name" value="Znf_C3HC4_RING-type"/>
</dbReference>
<feature type="domain" description="TRAF-type" evidence="8">
    <location>
        <begin position="136"/>
        <end position="193"/>
    </location>
</feature>
<feature type="transmembrane region" description="Helical" evidence="6">
    <location>
        <begin position="986"/>
        <end position="1008"/>
    </location>
</feature>
<feature type="transmembrane region" description="Helical" evidence="6">
    <location>
        <begin position="575"/>
        <end position="598"/>
    </location>
</feature>
<feature type="transmembrane region" description="Helical" evidence="6">
    <location>
        <begin position="903"/>
        <end position="924"/>
    </location>
</feature>
<comment type="caution">
    <text evidence="9">The sequence shown here is derived from an EMBL/GenBank/DDBJ whole genome shotgun (WGS) entry which is preliminary data.</text>
</comment>
<evidence type="ECO:0000256" key="5">
    <source>
        <dbReference type="SAM" id="MobiDB-lite"/>
    </source>
</evidence>
<evidence type="ECO:0000256" key="1">
    <source>
        <dbReference type="ARBA" id="ARBA00022723"/>
    </source>
</evidence>
<feature type="transmembrane region" description="Helical" evidence="6">
    <location>
        <begin position="931"/>
        <end position="953"/>
    </location>
</feature>
<sequence>MNVPRDRSSSGDVAGGLSAPKPSNGTSISPRKNLYNTFNEAELSEYLVYITCPICEEVVSNDPVFTPCHHTFCGDCIRQHILMGNQTCPECGEAVQLNQLEVNSMAVNLLKTFKTGCIYQANGCKWKGKIRDLTDHYKSCNFAVTHCPYGCGTKLEQHSLRKHMKECVCRPVNDCPCGRTFAFNRRAEHESGCLKFLQLSLPRALAEAEALTKKLDERQHAMRQLRREHVLADVQTGSWIASSMLLCLALVSTVGQLLRSDASLSLAIYLLVAVQTRLPDMLNPAAVFIGASMLADLVWFVLLGPFALFVHGLPISQTAASTCVDPLLALLPAGRAAYVAVLLVLKAVLLVPHLPLLGAFRALAAEAAERTDGAPPPKLVLPSAEARAEGRDCVSATIQVIGLLLLIASFWSCICRPDAGAMLGLLVLTALRESRLYFSRVAAGATLITLVIDWLWLRFQALPGEDLVGAMTSLSSLTEIVALIGGLPLQLQLGILSTFVTVPFKLLLLLLHLHLLCLPYVAEQQKFRFEVDEQADEPPTVASTPAEGTSLSHKRAARRRLERDLEALLGEAKRVVTLCFIGLLLVVAIGSVGTLAAMHPMEHLVLTMLAAYGCLRHSRLCDSQPDRCCALVDKAAVVLLPAVLTGALRLASSKYVRMPWGEVALLERVALVAMGASVLLLLLLLLSLLRMRWFLASLRHPAVGAASLLQNHLAARLRRLAFVGVGLSCLLGASATNADTALFALALFALTADGEAEALADLRLTPPPAGEAARPRLASCLAPDPLRRAGGLASVTALVAFTMLADVAWCASRLAAAAPPRDAIAWCELPLTLLQLLLKLSFIVTALHLRLVRSRAFPAEATRLSPEPAGGSLFLSGCTLLLLAACSASALRVLGDADADEALAVARLSAGPVGVLGVLACAVAMRSGGNFLPGLLSATALVTLLVGALWLSLAPPKLGFDALHALLDGQRTASLQELTPLVQLPAVLLMVQLLILLCVCIASMYIWVSDRRSPSSPTSRADVRFGLV</sequence>
<evidence type="ECO:0000256" key="3">
    <source>
        <dbReference type="ARBA" id="ARBA00022833"/>
    </source>
</evidence>
<evidence type="ECO:0000256" key="4">
    <source>
        <dbReference type="PROSITE-ProRule" id="PRU00207"/>
    </source>
</evidence>
<feature type="domain" description="RING-type" evidence="7">
    <location>
        <begin position="52"/>
        <end position="91"/>
    </location>
</feature>
<dbReference type="Gene3D" id="3.30.40.10">
    <property type="entry name" value="Zinc/RING finger domain, C3HC4 (zinc finger)"/>
    <property type="match status" value="2"/>
</dbReference>
<evidence type="ECO:0000259" key="8">
    <source>
        <dbReference type="PROSITE" id="PS50145"/>
    </source>
</evidence>